<proteinExistence type="predicted"/>
<dbReference type="PROSITE" id="PS50048">
    <property type="entry name" value="ZN2_CY6_FUNGAL_2"/>
    <property type="match status" value="1"/>
</dbReference>
<evidence type="ECO:0000256" key="1">
    <source>
        <dbReference type="ARBA" id="ARBA00023242"/>
    </source>
</evidence>
<dbReference type="CDD" id="cd00067">
    <property type="entry name" value="GAL4"/>
    <property type="match status" value="1"/>
</dbReference>
<feature type="compositionally biased region" description="Low complexity" evidence="2">
    <location>
        <begin position="51"/>
        <end position="64"/>
    </location>
</feature>
<dbReference type="PROSITE" id="PS00463">
    <property type="entry name" value="ZN2_CY6_FUNGAL_1"/>
    <property type="match status" value="1"/>
</dbReference>
<feature type="compositionally biased region" description="Pro residues" evidence="2">
    <location>
        <begin position="320"/>
        <end position="331"/>
    </location>
</feature>
<feature type="region of interest" description="Disordered" evidence="2">
    <location>
        <begin position="205"/>
        <end position="331"/>
    </location>
</feature>
<feature type="compositionally biased region" description="Basic and acidic residues" evidence="2">
    <location>
        <begin position="299"/>
        <end position="310"/>
    </location>
</feature>
<dbReference type="InterPro" id="IPR001138">
    <property type="entry name" value="Zn2Cys6_DnaBD"/>
</dbReference>
<feature type="compositionally biased region" description="Low complexity" evidence="2">
    <location>
        <begin position="223"/>
        <end position="232"/>
    </location>
</feature>
<dbReference type="SUPFAM" id="SSF57701">
    <property type="entry name" value="Zn2/Cys6 DNA-binding domain"/>
    <property type="match status" value="1"/>
</dbReference>
<feature type="domain" description="Zn(2)-C6 fungal-type" evidence="3">
    <location>
        <begin position="145"/>
        <end position="179"/>
    </location>
</feature>
<dbReference type="Proteomes" id="UP001303373">
    <property type="component" value="Chromosome 1"/>
</dbReference>
<evidence type="ECO:0000313" key="4">
    <source>
        <dbReference type="EMBL" id="WPG97721.1"/>
    </source>
</evidence>
<feature type="compositionally biased region" description="Low complexity" evidence="2">
    <location>
        <begin position="12"/>
        <end position="24"/>
    </location>
</feature>
<evidence type="ECO:0000259" key="3">
    <source>
        <dbReference type="PROSITE" id="PS50048"/>
    </source>
</evidence>
<dbReference type="EMBL" id="CP138580">
    <property type="protein sequence ID" value="WPG97721.1"/>
    <property type="molecule type" value="Genomic_DNA"/>
</dbReference>
<accession>A0AAQ3M3B7</accession>
<dbReference type="Pfam" id="PF00172">
    <property type="entry name" value="Zn_clus"/>
    <property type="match status" value="1"/>
</dbReference>
<reference evidence="4 5" key="1">
    <citation type="submission" date="2023-11" db="EMBL/GenBank/DDBJ databases">
        <title>An acidophilic fungus is an integral part of prey digestion in a carnivorous sundew plant.</title>
        <authorList>
            <person name="Tsai I.J."/>
        </authorList>
    </citation>
    <scope>NUCLEOTIDE SEQUENCE [LARGE SCALE GENOMIC DNA]</scope>
    <source>
        <strain evidence="4">169a</strain>
    </source>
</reference>
<sequence>MYSNPGATPGWNPNAASQPSAQSNAPPPAQPPQQQSTPQQQPQPPQMTNGQPSQHQQSPSQQWSPAPPNGPYVAPRPNQQQQQQQQPPISSAPPHQQAPVMQAHPDYRNLPPPQTMYPQQQYPGPPPMGYAQTPQPAPRQRTAIACRYCRRRKIRCTGFDQSEDGRCTNCQRFSQECIFTPVSAQAQAFVPAHTVWRGQPPPANAQLYGAFGQPLPQNGNREGYAPAPQQPGQYPPPPQGYQQQPPYSHSPQPGERRPNDEPHTPTLAPPNPAISSQLANRDGNHYAADPALVGSDHMNGARDLRPEMKDAGVQTDPIALPDPTPIKEPAS</sequence>
<dbReference type="GO" id="GO:0008270">
    <property type="term" value="F:zinc ion binding"/>
    <property type="evidence" value="ECO:0007669"/>
    <property type="project" value="InterPro"/>
</dbReference>
<feature type="compositionally biased region" description="Low complexity" evidence="2">
    <location>
        <begin position="240"/>
        <end position="253"/>
    </location>
</feature>
<evidence type="ECO:0000313" key="5">
    <source>
        <dbReference type="Proteomes" id="UP001303373"/>
    </source>
</evidence>
<gene>
    <name evidence="4" type="ORF">R9X50_00050200</name>
</gene>
<feature type="compositionally biased region" description="Basic and acidic residues" evidence="2">
    <location>
        <begin position="254"/>
        <end position="263"/>
    </location>
</feature>
<feature type="compositionally biased region" description="Low complexity" evidence="2">
    <location>
        <begin position="75"/>
        <end position="99"/>
    </location>
</feature>
<keyword evidence="5" id="KW-1185">Reference proteome</keyword>
<organism evidence="4 5">
    <name type="scientific">Acrodontium crateriforme</name>
    <dbReference type="NCBI Taxonomy" id="150365"/>
    <lineage>
        <taxon>Eukaryota</taxon>
        <taxon>Fungi</taxon>
        <taxon>Dikarya</taxon>
        <taxon>Ascomycota</taxon>
        <taxon>Pezizomycotina</taxon>
        <taxon>Dothideomycetes</taxon>
        <taxon>Dothideomycetidae</taxon>
        <taxon>Mycosphaerellales</taxon>
        <taxon>Teratosphaeriaceae</taxon>
        <taxon>Acrodontium</taxon>
    </lineage>
</organism>
<feature type="region of interest" description="Disordered" evidence="2">
    <location>
        <begin position="1"/>
        <end position="138"/>
    </location>
</feature>
<dbReference type="AlphaFoldDB" id="A0AAQ3M3B7"/>
<protein>
    <recommendedName>
        <fullName evidence="3">Zn(2)-C6 fungal-type domain-containing protein</fullName>
    </recommendedName>
</protein>
<dbReference type="InterPro" id="IPR036864">
    <property type="entry name" value="Zn2-C6_fun-type_DNA-bd_sf"/>
</dbReference>
<keyword evidence="1" id="KW-0539">Nucleus</keyword>
<dbReference type="Gene3D" id="4.10.240.10">
    <property type="entry name" value="Zn(2)-C6 fungal-type DNA-binding domain"/>
    <property type="match status" value="1"/>
</dbReference>
<dbReference type="GO" id="GO:0000981">
    <property type="term" value="F:DNA-binding transcription factor activity, RNA polymerase II-specific"/>
    <property type="evidence" value="ECO:0007669"/>
    <property type="project" value="InterPro"/>
</dbReference>
<name>A0AAQ3M3B7_9PEZI</name>
<evidence type="ECO:0000256" key="2">
    <source>
        <dbReference type="SAM" id="MobiDB-lite"/>
    </source>
</evidence>
<dbReference type="SMART" id="SM00066">
    <property type="entry name" value="GAL4"/>
    <property type="match status" value="1"/>
</dbReference>